<gene>
    <name evidence="1" type="ORF">BDN72DRAFT_963818</name>
</gene>
<dbReference type="EMBL" id="ML208515">
    <property type="protein sequence ID" value="TFK63602.1"/>
    <property type="molecule type" value="Genomic_DNA"/>
</dbReference>
<organism evidence="1 2">
    <name type="scientific">Pluteus cervinus</name>
    <dbReference type="NCBI Taxonomy" id="181527"/>
    <lineage>
        <taxon>Eukaryota</taxon>
        <taxon>Fungi</taxon>
        <taxon>Dikarya</taxon>
        <taxon>Basidiomycota</taxon>
        <taxon>Agaricomycotina</taxon>
        <taxon>Agaricomycetes</taxon>
        <taxon>Agaricomycetidae</taxon>
        <taxon>Agaricales</taxon>
        <taxon>Pluteineae</taxon>
        <taxon>Pluteaceae</taxon>
        <taxon>Pluteus</taxon>
    </lineage>
</organism>
<reference evidence="1 2" key="1">
    <citation type="journal article" date="2019" name="Nat. Ecol. Evol.">
        <title>Megaphylogeny resolves global patterns of mushroom evolution.</title>
        <authorList>
            <person name="Varga T."/>
            <person name="Krizsan K."/>
            <person name="Foldi C."/>
            <person name="Dima B."/>
            <person name="Sanchez-Garcia M."/>
            <person name="Sanchez-Ramirez S."/>
            <person name="Szollosi G.J."/>
            <person name="Szarkandi J.G."/>
            <person name="Papp V."/>
            <person name="Albert L."/>
            <person name="Andreopoulos W."/>
            <person name="Angelini C."/>
            <person name="Antonin V."/>
            <person name="Barry K.W."/>
            <person name="Bougher N.L."/>
            <person name="Buchanan P."/>
            <person name="Buyck B."/>
            <person name="Bense V."/>
            <person name="Catcheside P."/>
            <person name="Chovatia M."/>
            <person name="Cooper J."/>
            <person name="Damon W."/>
            <person name="Desjardin D."/>
            <person name="Finy P."/>
            <person name="Geml J."/>
            <person name="Haridas S."/>
            <person name="Hughes K."/>
            <person name="Justo A."/>
            <person name="Karasinski D."/>
            <person name="Kautmanova I."/>
            <person name="Kiss B."/>
            <person name="Kocsube S."/>
            <person name="Kotiranta H."/>
            <person name="LaButti K.M."/>
            <person name="Lechner B.E."/>
            <person name="Liimatainen K."/>
            <person name="Lipzen A."/>
            <person name="Lukacs Z."/>
            <person name="Mihaltcheva S."/>
            <person name="Morgado L.N."/>
            <person name="Niskanen T."/>
            <person name="Noordeloos M.E."/>
            <person name="Ohm R.A."/>
            <person name="Ortiz-Santana B."/>
            <person name="Ovrebo C."/>
            <person name="Racz N."/>
            <person name="Riley R."/>
            <person name="Savchenko A."/>
            <person name="Shiryaev A."/>
            <person name="Soop K."/>
            <person name="Spirin V."/>
            <person name="Szebenyi C."/>
            <person name="Tomsovsky M."/>
            <person name="Tulloss R.E."/>
            <person name="Uehling J."/>
            <person name="Grigoriev I.V."/>
            <person name="Vagvolgyi C."/>
            <person name="Papp T."/>
            <person name="Martin F.M."/>
            <person name="Miettinen O."/>
            <person name="Hibbett D.S."/>
            <person name="Nagy L.G."/>
        </authorList>
    </citation>
    <scope>NUCLEOTIDE SEQUENCE [LARGE SCALE GENOMIC DNA]</scope>
    <source>
        <strain evidence="1 2">NL-1719</strain>
    </source>
</reference>
<evidence type="ECO:0000313" key="2">
    <source>
        <dbReference type="Proteomes" id="UP000308600"/>
    </source>
</evidence>
<proteinExistence type="predicted"/>
<protein>
    <submittedName>
        <fullName evidence="1">UPF0187-domain-containing protein</fullName>
    </submittedName>
</protein>
<name>A0ACD3ACY6_9AGAR</name>
<sequence length="522" mass="59630">MVSSNPLFQKWTVKKFQSTVVNDIWPEIIFFSLVATMVVMVSKHTPHQLVLDTGLLTVLGTVLGLVISFRTSSAYERYQDGRKMWSSITITSRNMAQMIWIHIPTERQGKLTELEALIEKKTMVNLVQAFSVACKHFLRGEAGVYYQDLYPLICVLPRYASEGSHTADNLLPLWQASEDSDHPFDPHAHNVRNAGAHGQAPHRTVSLPEDGHHVEGGLKSETSSTTFAKRVNTANGDFTRKKLFDPEAALPDLASHRPLRPAREPPQTNFGDYFPIIRFFRWIGRTIMRKAKPEDEIKKLERHQKKIEDMCQSNVPLEIILFLSSYVNYIMRNGLITPPISSGLLANMTTLQDTMSQLERIAHTPLPFAYQAHLRLSLWLYLFFLPFQIYAKFGYLTIPGTAFAAFLLIGFLEIGQEIENPFNYDLNDLDLDGFCLSIQRELHEITAHTMPSPDQYVFSHWNQPFAPYDRRVAADLLSESKTDYAHPGHPGINPGIESLRTTLVKNWRDVDRMTRDVRKNYI</sequence>
<keyword evidence="2" id="KW-1185">Reference proteome</keyword>
<evidence type="ECO:0000313" key="1">
    <source>
        <dbReference type="EMBL" id="TFK63602.1"/>
    </source>
</evidence>
<dbReference type="Proteomes" id="UP000308600">
    <property type="component" value="Unassembled WGS sequence"/>
</dbReference>
<accession>A0ACD3ACY6</accession>